<feature type="region of interest" description="Disordered" evidence="1">
    <location>
        <begin position="68"/>
        <end position="100"/>
    </location>
</feature>
<dbReference type="AlphaFoldDB" id="A0A8X6PP91"/>
<gene>
    <name evidence="3" type="ORF">NPIL_451371</name>
</gene>
<keyword evidence="4" id="KW-1185">Reference proteome</keyword>
<sequence>MEDKVASMLLKDNLEVSADIDLDVSEVMKATNNNYTLLKEKEIIRQPENFGEGLTIVNTAGELNELKRAQDDEKVTTEPSGQGQEKPHLTEIKSEEEEEKSKRIFKVIENSPQKFITEESENEPITAIEDQETASNYPTLGAHSTNLVLEEVIDMENAENEALQVTETQETRGNQIFSGDTESITNFEERSDCQEHLRWSFLNMGNSDKIQKNACSFFRYFLGISILIIIVVIIIKFCYALKRDFSYHERSEMTDKEYQEQHQQVEIQPDDSDGHAFSDGSALAVTPRDSTWQYRISQELTIYTIDLPQGRKQTVQSHPRSAKRKLPYQRTGIEAYKRK</sequence>
<protein>
    <submittedName>
        <fullName evidence="3">Uncharacterized protein</fullName>
    </submittedName>
</protein>
<evidence type="ECO:0000256" key="1">
    <source>
        <dbReference type="SAM" id="MobiDB-lite"/>
    </source>
</evidence>
<proteinExistence type="predicted"/>
<reference evidence="3" key="1">
    <citation type="submission" date="2020-08" db="EMBL/GenBank/DDBJ databases">
        <title>Multicomponent nature underlies the extraordinary mechanical properties of spider dragline silk.</title>
        <authorList>
            <person name="Kono N."/>
            <person name="Nakamura H."/>
            <person name="Mori M."/>
            <person name="Yoshida Y."/>
            <person name="Ohtoshi R."/>
            <person name="Malay A.D."/>
            <person name="Moran D.A.P."/>
            <person name="Tomita M."/>
            <person name="Numata K."/>
            <person name="Arakawa K."/>
        </authorList>
    </citation>
    <scope>NUCLEOTIDE SEQUENCE</scope>
</reference>
<name>A0A8X6PP91_NEPPI</name>
<dbReference type="Proteomes" id="UP000887013">
    <property type="component" value="Unassembled WGS sequence"/>
</dbReference>
<accession>A0A8X6PP91</accession>
<organism evidence="3 4">
    <name type="scientific">Nephila pilipes</name>
    <name type="common">Giant wood spider</name>
    <name type="synonym">Nephila maculata</name>
    <dbReference type="NCBI Taxonomy" id="299642"/>
    <lineage>
        <taxon>Eukaryota</taxon>
        <taxon>Metazoa</taxon>
        <taxon>Ecdysozoa</taxon>
        <taxon>Arthropoda</taxon>
        <taxon>Chelicerata</taxon>
        <taxon>Arachnida</taxon>
        <taxon>Araneae</taxon>
        <taxon>Araneomorphae</taxon>
        <taxon>Entelegynae</taxon>
        <taxon>Araneoidea</taxon>
        <taxon>Nephilidae</taxon>
        <taxon>Nephila</taxon>
    </lineage>
</organism>
<dbReference type="OrthoDB" id="6428897at2759"/>
<keyword evidence="2" id="KW-1133">Transmembrane helix</keyword>
<evidence type="ECO:0000313" key="3">
    <source>
        <dbReference type="EMBL" id="GFT81555.1"/>
    </source>
</evidence>
<comment type="caution">
    <text evidence="3">The sequence shown here is derived from an EMBL/GenBank/DDBJ whole genome shotgun (WGS) entry which is preliminary data.</text>
</comment>
<evidence type="ECO:0000256" key="2">
    <source>
        <dbReference type="SAM" id="Phobius"/>
    </source>
</evidence>
<keyword evidence="2" id="KW-0812">Transmembrane</keyword>
<feature type="transmembrane region" description="Helical" evidence="2">
    <location>
        <begin position="217"/>
        <end position="241"/>
    </location>
</feature>
<keyword evidence="2" id="KW-0472">Membrane</keyword>
<evidence type="ECO:0000313" key="4">
    <source>
        <dbReference type="Proteomes" id="UP000887013"/>
    </source>
</evidence>
<feature type="region of interest" description="Disordered" evidence="1">
    <location>
        <begin position="254"/>
        <end position="282"/>
    </location>
</feature>
<dbReference type="EMBL" id="BMAW01118788">
    <property type="protein sequence ID" value="GFT81555.1"/>
    <property type="molecule type" value="Genomic_DNA"/>
</dbReference>
<feature type="region of interest" description="Disordered" evidence="1">
    <location>
        <begin position="311"/>
        <end position="339"/>
    </location>
</feature>